<organism evidence="1 2">
    <name type="scientific">Escherichia phage MN05</name>
    <dbReference type="NCBI Taxonomy" id="2711185"/>
    <lineage>
        <taxon>Viruses</taxon>
        <taxon>Duplodnaviria</taxon>
        <taxon>Heunggongvirae</taxon>
        <taxon>Uroviricota</taxon>
        <taxon>Caudoviricetes</taxon>
        <taxon>Mktvariviridae</taxon>
        <taxon>Gordonclarkvirinae</taxon>
        <taxon>Kuravirus</taxon>
        <taxon>Kuravirus MN05</taxon>
    </lineage>
</organism>
<proteinExistence type="predicted"/>
<evidence type="ECO:0000313" key="1">
    <source>
        <dbReference type="EMBL" id="QIN96184.1"/>
    </source>
</evidence>
<sequence>MNQESILPINWAPYSNDVAATRKTNHIFKERAAHITPLDSQLTYDYSGAWYPSAYV</sequence>
<accession>A0A858I7B7</accession>
<name>A0A858I7B7_9CAUD</name>
<protein>
    <submittedName>
        <fullName evidence="1">Uncharacterized protein</fullName>
    </submittedName>
</protein>
<gene>
    <name evidence="1" type="ORF">MN05_00120</name>
</gene>
<keyword evidence="2" id="KW-1185">Reference proteome</keyword>
<evidence type="ECO:0000313" key="2">
    <source>
        <dbReference type="Proteomes" id="UP000664926"/>
    </source>
</evidence>
<dbReference type="EMBL" id="MT129655">
    <property type="protein sequence ID" value="QIN96184.1"/>
    <property type="molecule type" value="Genomic_DNA"/>
</dbReference>
<reference evidence="1 2" key="1">
    <citation type="submission" date="2020-02" db="EMBL/GenBank/DDBJ databases">
        <authorList>
            <person name="Naser I.B."/>
            <person name="Shishir T.A."/>
        </authorList>
    </citation>
    <scope>NUCLEOTIDE SEQUENCE [LARGE SCALE GENOMIC DNA]</scope>
</reference>
<dbReference type="Proteomes" id="UP000664926">
    <property type="component" value="Segment"/>
</dbReference>